<reference evidence="2" key="1">
    <citation type="submission" date="2015-04" db="UniProtKB">
        <authorList>
            <consortium name="EnsemblPlants"/>
        </authorList>
    </citation>
    <scope>IDENTIFICATION</scope>
</reference>
<accession>A0A0E0LBF2</accession>
<feature type="region of interest" description="Disordered" evidence="1">
    <location>
        <begin position="42"/>
        <end position="65"/>
    </location>
</feature>
<organism evidence="2">
    <name type="scientific">Oryza punctata</name>
    <name type="common">Red rice</name>
    <dbReference type="NCBI Taxonomy" id="4537"/>
    <lineage>
        <taxon>Eukaryota</taxon>
        <taxon>Viridiplantae</taxon>
        <taxon>Streptophyta</taxon>
        <taxon>Embryophyta</taxon>
        <taxon>Tracheophyta</taxon>
        <taxon>Spermatophyta</taxon>
        <taxon>Magnoliopsida</taxon>
        <taxon>Liliopsida</taxon>
        <taxon>Poales</taxon>
        <taxon>Poaceae</taxon>
        <taxon>BOP clade</taxon>
        <taxon>Oryzoideae</taxon>
        <taxon>Oryzeae</taxon>
        <taxon>Oryzinae</taxon>
        <taxon>Oryza</taxon>
    </lineage>
</organism>
<protein>
    <submittedName>
        <fullName evidence="2">Uncharacterized protein</fullName>
    </submittedName>
</protein>
<sequence>MQEQSPWETLDPFSHEAPGGNFSMAYSVSDEEFLHRSNFGKAVPAGEDLPIRQGGSTAPATTRGL</sequence>
<dbReference type="AlphaFoldDB" id="A0A0E0LBF2"/>
<proteinExistence type="predicted"/>
<evidence type="ECO:0000313" key="2">
    <source>
        <dbReference type="EnsemblPlants" id="OPUNC06G13230.1"/>
    </source>
</evidence>
<dbReference type="HOGENOM" id="CLU_2853709_0_0_1"/>
<reference evidence="2" key="2">
    <citation type="submission" date="2018-05" db="EMBL/GenBank/DDBJ databases">
        <title>OpunRS2 (Oryza punctata Reference Sequence Version 2).</title>
        <authorList>
            <person name="Zhang J."/>
            <person name="Kudrna D."/>
            <person name="Lee S."/>
            <person name="Talag J."/>
            <person name="Welchert J."/>
            <person name="Wing R.A."/>
        </authorList>
    </citation>
    <scope>NUCLEOTIDE SEQUENCE [LARGE SCALE GENOMIC DNA]</scope>
</reference>
<dbReference type="Proteomes" id="UP000026962">
    <property type="component" value="Chromosome 6"/>
</dbReference>
<dbReference type="Gramene" id="OPUNC06G13230.1">
    <property type="protein sequence ID" value="OPUNC06G13230.1"/>
    <property type="gene ID" value="OPUNC06G13230"/>
</dbReference>
<keyword evidence="3" id="KW-1185">Reference proteome</keyword>
<evidence type="ECO:0000256" key="1">
    <source>
        <dbReference type="SAM" id="MobiDB-lite"/>
    </source>
</evidence>
<dbReference type="EnsemblPlants" id="OPUNC06G13230.1">
    <property type="protein sequence ID" value="OPUNC06G13230.1"/>
    <property type="gene ID" value="OPUNC06G13230"/>
</dbReference>
<evidence type="ECO:0000313" key="3">
    <source>
        <dbReference type="Proteomes" id="UP000026962"/>
    </source>
</evidence>
<feature type="compositionally biased region" description="Polar residues" evidence="1">
    <location>
        <begin position="54"/>
        <end position="65"/>
    </location>
</feature>
<name>A0A0E0LBF2_ORYPU</name>